<dbReference type="EMBL" id="RQTJ01000008">
    <property type="protein sequence ID" value="RRA95604.1"/>
    <property type="molecule type" value="Genomic_DNA"/>
</dbReference>
<dbReference type="Pfam" id="PF07751">
    <property type="entry name" value="Abi_2"/>
    <property type="match status" value="1"/>
</dbReference>
<reference evidence="1 2" key="1">
    <citation type="submission" date="2018-11" db="EMBL/GenBank/DDBJ databases">
        <title>Flavobacterium sp. nov., YIM 102796 draft genome.</title>
        <authorList>
            <person name="Li G."/>
            <person name="Jiang Y."/>
        </authorList>
    </citation>
    <scope>NUCLEOTIDE SEQUENCE [LARGE SCALE GENOMIC DNA]</scope>
    <source>
        <strain evidence="1 2">YIM 102796</strain>
    </source>
</reference>
<protein>
    <submittedName>
        <fullName evidence="1">Abi family protein</fullName>
    </submittedName>
</protein>
<dbReference type="AlphaFoldDB" id="A0A3P1B3N2"/>
<comment type="caution">
    <text evidence="1">The sequence shown here is derived from an EMBL/GenBank/DDBJ whole genome shotgun (WGS) entry which is preliminary data.</text>
</comment>
<evidence type="ECO:0000313" key="1">
    <source>
        <dbReference type="EMBL" id="RRA95604.1"/>
    </source>
</evidence>
<dbReference type="InterPro" id="IPR011664">
    <property type="entry name" value="Abi_system_AbiD/AbiF-like"/>
</dbReference>
<dbReference type="Proteomes" id="UP000268372">
    <property type="component" value="Unassembled WGS sequence"/>
</dbReference>
<name>A0A3P1B3N2_9FLAO</name>
<sequence length="307" mass="36693">MGQIATTIEQQIERLESRGMTIPDYEKAKEHLLDIGYYRLGFYWYYFEKDKEHNFFDYTNLDDVIDLYYLDIDLKNLLLKYIYRIEVHFRTQLIYHASNCYPDVPNWYSNKRIVDKNVVFQISKSYDTLKFKNEIIKKHHLKYPADKYAPAWKTMEFLTFGQVLKIYSKLKDENLKKTIGSSYQLREPQVLIDYLTTILNIRNICSHSNVLFDYNQPTGINRIPNKQFRIKSRNTTNLNASLRLILFVLSKISMNRTNELELLFYSKVNEAKQNEKLKQIIDTHINLDLTENFIPLYNKSAPLYILL</sequence>
<evidence type="ECO:0000313" key="2">
    <source>
        <dbReference type="Proteomes" id="UP000268372"/>
    </source>
</evidence>
<gene>
    <name evidence="1" type="ORF">EG242_05660</name>
</gene>
<dbReference type="RefSeq" id="WP_124898926.1">
    <property type="nucleotide sequence ID" value="NZ_RQTJ01000008.1"/>
</dbReference>
<dbReference type="OrthoDB" id="5363652at2"/>
<proteinExistence type="predicted"/>
<keyword evidence="2" id="KW-1185">Reference proteome</keyword>
<organism evidence="1 2">
    <name type="scientific">Paenimyroides viscosum</name>
    <dbReference type="NCBI Taxonomy" id="2488729"/>
    <lineage>
        <taxon>Bacteria</taxon>
        <taxon>Pseudomonadati</taxon>
        <taxon>Bacteroidota</taxon>
        <taxon>Flavobacteriia</taxon>
        <taxon>Flavobacteriales</taxon>
        <taxon>Flavobacteriaceae</taxon>
        <taxon>Paenimyroides</taxon>
    </lineage>
</organism>
<accession>A0A3P1B3N2</accession>